<dbReference type="GeneID" id="115874782"/>
<dbReference type="Pfam" id="PF14881">
    <property type="entry name" value="Tubulin_3"/>
    <property type="match status" value="1"/>
</dbReference>
<dbReference type="GO" id="GO:0007005">
    <property type="term" value="P:mitochondrion organization"/>
    <property type="evidence" value="ECO:0007669"/>
    <property type="project" value="InterPro"/>
</dbReference>
<feature type="domain" description="DML1/Misato tubulin" evidence="5">
    <location>
        <begin position="136"/>
        <end position="333"/>
    </location>
</feature>
<dbReference type="InParanoid" id="A0A6J2X414"/>
<dbReference type="PANTHER" id="PTHR13391:SF0">
    <property type="entry name" value="PROTEIN MISATO HOMOLOG 1"/>
    <property type="match status" value="1"/>
</dbReference>
<organism evidence="6 7">
    <name type="scientific">Sitophilus oryzae</name>
    <name type="common">Rice weevil</name>
    <name type="synonym">Curculio oryzae</name>
    <dbReference type="NCBI Taxonomy" id="7048"/>
    <lineage>
        <taxon>Eukaryota</taxon>
        <taxon>Metazoa</taxon>
        <taxon>Ecdysozoa</taxon>
        <taxon>Arthropoda</taxon>
        <taxon>Hexapoda</taxon>
        <taxon>Insecta</taxon>
        <taxon>Pterygota</taxon>
        <taxon>Neoptera</taxon>
        <taxon>Endopterygota</taxon>
        <taxon>Coleoptera</taxon>
        <taxon>Polyphaga</taxon>
        <taxon>Cucujiformia</taxon>
        <taxon>Curculionidae</taxon>
        <taxon>Dryophthorinae</taxon>
        <taxon>Sitophilus</taxon>
    </lineage>
</organism>
<evidence type="ECO:0000259" key="5">
    <source>
        <dbReference type="Pfam" id="PF14881"/>
    </source>
</evidence>
<dbReference type="OrthoDB" id="271881at2759"/>
<accession>A0A6J2X414</accession>
<dbReference type="InterPro" id="IPR019605">
    <property type="entry name" value="Misato_II_tubulin-like"/>
</dbReference>
<dbReference type="CDD" id="cd06060">
    <property type="entry name" value="misato"/>
    <property type="match status" value="1"/>
</dbReference>
<dbReference type="CTD" id="33119"/>
<dbReference type="InterPro" id="IPR036525">
    <property type="entry name" value="Tubulin/FtsZ_GTPase_sf"/>
</dbReference>
<dbReference type="KEGG" id="soy:115874782"/>
<evidence type="ECO:0000256" key="2">
    <source>
        <dbReference type="ARBA" id="ARBA00008507"/>
    </source>
</evidence>
<dbReference type="Gene3D" id="3.40.50.1440">
    <property type="entry name" value="Tubulin/FtsZ, GTPase domain"/>
    <property type="match status" value="1"/>
</dbReference>
<keyword evidence="6" id="KW-1185">Reference proteome</keyword>
<dbReference type="Proteomes" id="UP000504635">
    <property type="component" value="Unplaced"/>
</dbReference>
<evidence type="ECO:0000313" key="6">
    <source>
        <dbReference type="Proteomes" id="UP000504635"/>
    </source>
</evidence>
<dbReference type="InterPro" id="IPR049942">
    <property type="entry name" value="DML1/Misato"/>
</dbReference>
<feature type="domain" description="Misato Segment II tubulin-like" evidence="4">
    <location>
        <begin position="5"/>
        <end position="119"/>
    </location>
</feature>
<dbReference type="InterPro" id="IPR029209">
    <property type="entry name" value="DML1/Misato_tubulin"/>
</dbReference>
<name>A0A6J2X414_SITOR</name>
<comment type="similarity">
    <text evidence="2">Belongs to the misato family.</text>
</comment>
<evidence type="ECO:0000313" key="7">
    <source>
        <dbReference type="RefSeq" id="XP_030745918.1"/>
    </source>
</evidence>
<evidence type="ECO:0000256" key="3">
    <source>
        <dbReference type="ARBA" id="ARBA00023128"/>
    </source>
</evidence>
<evidence type="ECO:0000256" key="1">
    <source>
        <dbReference type="ARBA" id="ARBA00004173"/>
    </source>
</evidence>
<dbReference type="GO" id="GO:0005739">
    <property type="term" value="C:mitochondrion"/>
    <property type="evidence" value="ECO:0007669"/>
    <property type="project" value="UniProtKB-SubCell"/>
</dbReference>
<dbReference type="SUPFAM" id="SSF52490">
    <property type="entry name" value="Tubulin nucleotide-binding domain-like"/>
    <property type="match status" value="1"/>
</dbReference>
<reference evidence="7" key="1">
    <citation type="submission" date="2025-08" db="UniProtKB">
        <authorList>
            <consortium name="RefSeq"/>
        </authorList>
    </citation>
    <scope>IDENTIFICATION</scope>
    <source>
        <tissue evidence="7">Gonads</tissue>
    </source>
</reference>
<dbReference type="RefSeq" id="XP_030745918.1">
    <property type="nucleotide sequence ID" value="XM_030890058.1"/>
</dbReference>
<protein>
    <submittedName>
        <fullName evidence="7">Protein misato</fullName>
    </submittedName>
</protein>
<dbReference type="PANTHER" id="PTHR13391">
    <property type="entry name" value="MITOCHONDRIAL DISTRIBUTION REGULATOR MISATO"/>
    <property type="match status" value="1"/>
</dbReference>
<comment type="subcellular location">
    <subcellularLocation>
        <location evidence="1">Mitochondrion</location>
    </subcellularLocation>
</comment>
<evidence type="ECO:0000259" key="4">
    <source>
        <dbReference type="Pfam" id="PF10644"/>
    </source>
</evidence>
<keyword evidence="3" id="KW-0496">Mitochondrion</keyword>
<proteinExistence type="inferred from homology"/>
<dbReference type="AlphaFoldDB" id="A0A6J2X414"/>
<dbReference type="FunCoup" id="A0A6J2X414">
    <property type="interactions" value="1171"/>
</dbReference>
<dbReference type="Pfam" id="PF10644">
    <property type="entry name" value="Misat_Tub_SegII"/>
    <property type="match status" value="1"/>
</dbReference>
<gene>
    <name evidence="7" type="primary">LOC115874782</name>
</gene>
<sequence length="553" mass="64024">MTNTQEILTLQFGHYANFVGTHWWNLQETSFQYNSNTPSEINHDVLFREGHNSKGLVTFTPRLLLVDLKCSLKSLPTEGELYESLPDIAHYSGVNWDENKLDIRKEQKQHKNEFQQDIDNPKTLQQFSQKKYNLEDSTEVWSDYLYSRFHPRSVNIINEYQHCNKETPFDTFSLGTELWKTDFFQEDFVDKIRNYTEECDHFQGFHVLTDCTNGFAGLSSSCLEDIRDEYDRKSVLVFPTIPSFFPDNEYKTDREQVTSIMSDSTRVINLLLSFNNFKQHSNMFSPLCTSKDGWRQPGESRQFYHVNYNFKLPYHSSAILASALETITLKYRLKSNTFSTMDLYADLTANGRKAVATSICLPFSFNCDAYLIDCLDQWEGPLYQSLTPRCTIGTNRVMQHLTISGISESKIKKPYNFAGKQKDMPAYKYNSVKEMLEYYLACTTYATASHVTAVEKPLTVKPPYPDIFDKIIGSDGNVNMNPRSDNTIIESVPVLAGLHSGTELGEMLESLHSEARKLKIARFHQFTIERDEYEECLNDILTFKEEYEDSYLI</sequence>